<dbReference type="EMBL" id="BK032595">
    <property type="protein sequence ID" value="DAF50298.1"/>
    <property type="molecule type" value="Genomic_DNA"/>
</dbReference>
<sequence length="47" mass="5049">MNGNKVPCGGFELGAGLRINPYTQKVEANVNIGIVRVGWEEDGNLDC</sequence>
<reference evidence="1" key="1">
    <citation type="journal article" date="2021" name="Proc. Natl. Acad. Sci. U.S.A.">
        <title>A Catalog of Tens of Thousands of Viruses from Human Metagenomes Reveals Hidden Associations with Chronic Diseases.</title>
        <authorList>
            <person name="Tisza M.J."/>
            <person name="Buck C.B."/>
        </authorList>
    </citation>
    <scope>NUCLEOTIDE SEQUENCE</scope>
    <source>
        <strain evidence="1">CtBCr48</strain>
    </source>
</reference>
<organism evidence="1">
    <name type="scientific">Siphoviridae sp. ctBCr48</name>
    <dbReference type="NCBI Taxonomy" id="2827802"/>
    <lineage>
        <taxon>Viruses</taxon>
        <taxon>Duplodnaviria</taxon>
        <taxon>Heunggongvirae</taxon>
        <taxon>Uroviricota</taxon>
        <taxon>Caudoviricetes</taxon>
    </lineage>
</organism>
<proteinExistence type="predicted"/>
<accession>A0A8S5SI74</accession>
<protein>
    <submittedName>
        <fullName evidence="1">Uncharacterized protein</fullName>
    </submittedName>
</protein>
<evidence type="ECO:0000313" key="1">
    <source>
        <dbReference type="EMBL" id="DAF50298.1"/>
    </source>
</evidence>
<name>A0A8S5SI74_9CAUD</name>